<proteinExistence type="predicted"/>
<protein>
    <submittedName>
        <fullName evidence="1">Uncharacterized protein</fullName>
    </submittedName>
</protein>
<dbReference type="Proteomes" id="UP000029641">
    <property type="component" value="Unassembled WGS sequence"/>
</dbReference>
<reference evidence="1 2" key="1">
    <citation type="journal article" date="2014" name="Genome Announc.">
        <title>Draft Genome Sequence of Marine Flavobacterium Jejuia pallidilutea Strain 11shimoA1 and Pigmentation Mutants.</title>
        <authorList>
            <person name="Takatani N."/>
            <person name="Nakanishi M."/>
            <person name="Meirelles P."/>
            <person name="Mino S."/>
            <person name="Suda W."/>
            <person name="Oshima K."/>
            <person name="Hattori M."/>
            <person name="Ohkuma M."/>
            <person name="Hosokawa M."/>
            <person name="Miyashita K."/>
            <person name="Thompson F.L."/>
            <person name="Niwa A."/>
            <person name="Sawabe T."/>
            <person name="Sawabe T."/>
        </authorList>
    </citation>
    <scope>NUCLEOTIDE SEQUENCE [LARGE SCALE GENOMIC DNA]</scope>
    <source>
        <strain evidence="1 2">JCM 19301</strain>
    </source>
</reference>
<sequence>MGFGNLMLPKLNPVLVESCAGCCAHTDTDKSRRAIKAT</sequence>
<evidence type="ECO:0000313" key="2">
    <source>
        <dbReference type="Proteomes" id="UP000029641"/>
    </source>
</evidence>
<evidence type="ECO:0000313" key="1">
    <source>
        <dbReference type="EMBL" id="GAL65953.1"/>
    </source>
</evidence>
<dbReference type="AlphaFoldDB" id="A0A090VPL4"/>
<gene>
    <name evidence="1" type="ORF">JCM19301_518</name>
</gene>
<accession>A0A090VPL4</accession>
<comment type="caution">
    <text evidence="1">The sequence shown here is derived from an EMBL/GenBank/DDBJ whole genome shotgun (WGS) entry which is preliminary data.</text>
</comment>
<name>A0A090VPL4_9FLAO</name>
<organism evidence="1 2">
    <name type="scientific">Jejuia pallidilutea</name>
    <dbReference type="NCBI Taxonomy" id="504487"/>
    <lineage>
        <taxon>Bacteria</taxon>
        <taxon>Pseudomonadati</taxon>
        <taxon>Bacteroidota</taxon>
        <taxon>Flavobacteriia</taxon>
        <taxon>Flavobacteriales</taxon>
        <taxon>Flavobacteriaceae</taxon>
        <taxon>Jejuia</taxon>
    </lineage>
</organism>
<dbReference type="EMBL" id="BBNR01000003">
    <property type="protein sequence ID" value="GAL65953.1"/>
    <property type="molecule type" value="Genomic_DNA"/>
</dbReference>